<dbReference type="PROSITE" id="PS00675">
    <property type="entry name" value="SIGMA54_INTERACT_1"/>
    <property type="match status" value="1"/>
</dbReference>
<keyword evidence="8" id="KW-1185">Reference proteome</keyword>
<proteinExistence type="predicted"/>
<dbReference type="Gene3D" id="1.10.10.60">
    <property type="entry name" value="Homeodomain-like"/>
    <property type="match status" value="1"/>
</dbReference>
<dbReference type="RefSeq" id="WP_209287160.1">
    <property type="nucleotide sequence ID" value="NZ_JACVEW010000009.1"/>
</dbReference>
<evidence type="ECO:0000256" key="5">
    <source>
        <dbReference type="ARBA" id="ARBA00023163"/>
    </source>
</evidence>
<protein>
    <submittedName>
        <fullName evidence="7">Sigma-54-dependent Fis family transcriptional regulator</fullName>
    </submittedName>
</protein>
<dbReference type="InterPro" id="IPR002078">
    <property type="entry name" value="Sigma_54_int"/>
</dbReference>
<dbReference type="SUPFAM" id="SSF46689">
    <property type="entry name" value="Homeodomain-like"/>
    <property type="match status" value="1"/>
</dbReference>
<dbReference type="Pfam" id="PF00158">
    <property type="entry name" value="Sigma54_activat"/>
    <property type="match status" value="1"/>
</dbReference>
<dbReference type="InterPro" id="IPR025662">
    <property type="entry name" value="Sigma_54_int_dom_ATP-bd_1"/>
</dbReference>
<dbReference type="InterPro" id="IPR058031">
    <property type="entry name" value="AAA_lid_NorR"/>
</dbReference>
<keyword evidence="5" id="KW-0804">Transcription</keyword>
<dbReference type="InterPro" id="IPR025944">
    <property type="entry name" value="Sigma_54_int_dom_CS"/>
</dbReference>
<evidence type="ECO:0000256" key="3">
    <source>
        <dbReference type="ARBA" id="ARBA00023015"/>
    </source>
</evidence>
<dbReference type="InterPro" id="IPR027417">
    <property type="entry name" value="P-loop_NTPase"/>
</dbReference>
<organism evidence="7 8">
    <name type="scientific">Marinobacterium alkalitolerans</name>
    <dbReference type="NCBI Taxonomy" id="1542925"/>
    <lineage>
        <taxon>Bacteria</taxon>
        <taxon>Pseudomonadati</taxon>
        <taxon>Pseudomonadota</taxon>
        <taxon>Gammaproteobacteria</taxon>
        <taxon>Oceanospirillales</taxon>
        <taxon>Oceanospirillaceae</taxon>
        <taxon>Marinobacterium</taxon>
    </lineage>
</organism>
<evidence type="ECO:0000256" key="4">
    <source>
        <dbReference type="ARBA" id="ARBA00023125"/>
    </source>
</evidence>
<evidence type="ECO:0000313" key="7">
    <source>
        <dbReference type="EMBL" id="MBP0048540.1"/>
    </source>
</evidence>
<keyword evidence="3" id="KW-0805">Transcription regulation</keyword>
<evidence type="ECO:0000256" key="2">
    <source>
        <dbReference type="ARBA" id="ARBA00022840"/>
    </source>
</evidence>
<keyword evidence="4" id="KW-0238">DNA-binding</keyword>
<dbReference type="Pfam" id="PF25601">
    <property type="entry name" value="AAA_lid_14"/>
    <property type="match status" value="1"/>
</dbReference>
<reference evidence="7 8" key="1">
    <citation type="submission" date="2020-09" db="EMBL/GenBank/DDBJ databases">
        <authorList>
            <person name="Tanuku N.R.S."/>
        </authorList>
    </citation>
    <scope>NUCLEOTIDE SEQUENCE [LARGE SCALE GENOMIC DNA]</scope>
    <source>
        <strain evidence="7 8">AK62</strain>
    </source>
</reference>
<dbReference type="InterPro" id="IPR010518">
    <property type="entry name" value="FleQ"/>
</dbReference>
<dbReference type="PROSITE" id="PS50045">
    <property type="entry name" value="SIGMA54_INTERACT_4"/>
    <property type="match status" value="1"/>
</dbReference>
<dbReference type="PANTHER" id="PTHR32071">
    <property type="entry name" value="TRANSCRIPTIONAL REGULATORY PROTEIN"/>
    <property type="match status" value="1"/>
</dbReference>
<dbReference type="EMBL" id="JACVEW010000009">
    <property type="protein sequence ID" value="MBP0048540.1"/>
    <property type="molecule type" value="Genomic_DNA"/>
</dbReference>
<feature type="domain" description="Sigma-54 factor interaction" evidence="6">
    <location>
        <begin position="144"/>
        <end position="372"/>
    </location>
</feature>
<dbReference type="Gene3D" id="1.10.8.60">
    <property type="match status" value="1"/>
</dbReference>
<dbReference type="PRINTS" id="PR01590">
    <property type="entry name" value="HTHFIS"/>
</dbReference>
<dbReference type="PROSITE" id="PS00676">
    <property type="entry name" value="SIGMA54_INTERACT_2"/>
    <property type="match status" value="1"/>
</dbReference>
<dbReference type="PANTHER" id="PTHR32071:SF117">
    <property type="entry name" value="PTS-DEPENDENT DIHYDROXYACETONE KINASE OPERON REGULATORY PROTEIN-RELATED"/>
    <property type="match status" value="1"/>
</dbReference>
<dbReference type="InterPro" id="IPR025943">
    <property type="entry name" value="Sigma_54_int_dom_ATP-bd_2"/>
</dbReference>
<accession>A0ABS3ZB05</accession>
<comment type="caution">
    <text evidence="7">The sequence shown here is derived from an EMBL/GenBank/DDBJ whole genome shotgun (WGS) entry which is preliminary data.</text>
</comment>
<dbReference type="Pfam" id="PF06490">
    <property type="entry name" value="FleQ"/>
    <property type="match status" value="1"/>
</dbReference>
<dbReference type="PROSITE" id="PS00688">
    <property type="entry name" value="SIGMA54_INTERACT_3"/>
    <property type="match status" value="1"/>
</dbReference>
<keyword evidence="2" id="KW-0067">ATP-binding</keyword>
<dbReference type="InterPro" id="IPR003593">
    <property type="entry name" value="AAA+_ATPase"/>
</dbReference>
<dbReference type="Proteomes" id="UP000810171">
    <property type="component" value="Unassembled WGS sequence"/>
</dbReference>
<evidence type="ECO:0000259" key="6">
    <source>
        <dbReference type="PROSITE" id="PS50045"/>
    </source>
</evidence>
<evidence type="ECO:0000256" key="1">
    <source>
        <dbReference type="ARBA" id="ARBA00022741"/>
    </source>
</evidence>
<dbReference type="Gene3D" id="3.40.50.2300">
    <property type="match status" value="1"/>
</dbReference>
<gene>
    <name evidence="7" type="ORF">H9C73_07305</name>
</gene>
<dbReference type="InterPro" id="IPR002197">
    <property type="entry name" value="HTH_Fis"/>
</dbReference>
<sequence length="488" mass="55001">MQGQSPSRVSDILILDDDAKRRDSLCAVFELLGHQCHVFDFVTWLQQGKTIPLDAVSLVLIGESTLPIALSKLITDLDPSHRIPKLLSCEWPELERSDFARYRILGVLTPPYRYPQVMDWLHQCSVLNEQGADTWQDLPEMPGFVGQSRPVREIRQLIAQVAPRDISVLITGESGTGKEVVARCLHEHSSRREGPFVPVNCGAIPSELLESELFGHEKGAFTGAISSRPGRFELANGGTLFLDEIGDMPLPMQVKLLRVLQEKQFERVGGSKTLDVDVRIIAATHKNLELMIQDGHFREDLYYRLNVFPIEMPALRERLEDLPLLIHNLCEQVDDDEAGRLHFHPAALESLKRHPWPGNVRELANLVERLSIIHPGGVIGVSELPSKFRHLPEPNPDHYESVAEPQPEEEPAPMDILRAVTQAPSAPLQTDLPAEGLDLKAWLEEHEQQLIRQALEAANQVVSRAARLLQIRRTTLVEKMRKYGIERQ</sequence>
<dbReference type="CDD" id="cd00009">
    <property type="entry name" value="AAA"/>
    <property type="match status" value="1"/>
</dbReference>
<dbReference type="Pfam" id="PF02954">
    <property type="entry name" value="HTH_8"/>
    <property type="match status" value="1"/>
</dbReference>
<evidence type="ECO:0000313" key="8">
    <source>
        <dbReference type="Proteomes" id="UP000810171"/>
    </source>
</evidence>
<name>A0ABS3ZB05_9GAMM</name>
<dbReference type="SMART" id="SM00382">
    <property type="entry name" value="AAA"/>
    <property type="match status" value="1"/>
</dbReference>
<dbReference type="Gene3D" id="3.40.50.300">
    <property type="entry name" value="P-loop containing nucleotide triphosphate hydrolases"/>
    <property type="match status" value="1"/>
</dbReference>
<dbReference type="InterPro" id="IPR009057">
    <property type="entry name" value="Homeodomain-like_sf"/>
</dbReference>
<dbReference type="SUPFAM" id="SSF52540">
    <property type="entry name" value="P-loop containing nucleoside triphosphate hydrolases"/>
    <property type="match status" value="1"/>
</dbReference>
<keyword evidence="1" id="KW-0547">Nucleotide-binding</keyword>